<evidence type="ECO:0000256" key="3">
    <source>
        <dbReference type="ARBA" id="ARBA00022679"/>
    </source>
</evidence>
<reference evidence="9 10" key="1">
    <citation type="submission" date="2019-08" db="EMBL/GenBank/DDBJ databases">
        <authorList>
            <person name="Liang Q."/>
        </authorList>
    </citation>
    <scope>NUCLEOTIDE SEQUENCE [LARGE SCALE GENOMIC DNA]</scope>
    <source>
        <strain evidence="9 10">V1718</strain>
    </source>
</reference>
<dbReference type="InterPro" id="IPR051862">
    <property type="entry name" value="GT-like_domain_containing_1"/>
</dbReference>
<evidence type="ECO:0000256" key="5">
    <source>
        <dbReference type="ARBA" id="ARBA00044539"/>
    </source>
</evidence>
<keyword evidence="10" id="KW-1185">Reference proteome</keyword>
<evidence type="ECO:0000313" key="9">
    <source>
        <dbReference type="EMBL" id="QED29437.1"/>
    </source>
</evidence>
<feature type="domain" description="Glycosyl transferase family 1" evidence="7">
    <location>
        <begin position="175"/>
        <end position="316"/>
    </location>
</feature>
<evidence type="ECO:0000256" key="6">
    <source>
        <dbReference type="ARBA" id="ARBA00048439"/>
    </source>
</evidence>
<sequence>MKALLISAYDAGSHRAWRNGLEKYLDIELHQIVLPPRAWAWRIGTAPWQIKTTFSDLLAESWDVLITTSVLDLATLRGIVPELREIPTIVYWHENQFAYPRDVDAFILMKEVYTLASASVNIFNSNYNRDSLLDGVERFFEKKPDAVDLSLLRDSIKRSEVIPVGIEPLAEAQTERERRVVWNHRWEWDKAPEVFFEAVEVLAERGVDFDLSIHGEAFRTSPDVFSEAQAKFGDRLKHFGYSTRDEYVESLRTAGVVVSSAIHEFQGVAMLEAIEAGARPVAPARLAYPEYIHDEDLYSPGSSESVALAEAIERALGAPYPTYDLSPYHWPTVISQWKEVLARETR</sequence>
<proteinExistence type="inferred from homology"/>
<evidence type="ECO:0000256" key="1">
    <source>
        <dbReference type="ARBA" id="ARBA00009481"/>
    </source>
</evidence>
<evidence type="ECO:0000259" key="8">
    <source>
        <dbReference type="Pfam" id="PF12038"/>
    </source>
</evidence>
<dbReference type="RefSeq" id="WP_146962670.1">
    <property type="nucleotide sequence ID" value="NZ_CP042467.1"/>
</dbReference>
<evidence type="ECO:0000256" key="2">
    <source>
        <dbReference type="ARBA" id="ARBA00022676"/>
    </source>
</evidence>
<accession>A0A5B8XW55</accession>
<dbReference type="AlphaFoldDB" id="A0A5B8XW55"/>
<name>A0A5B8XW55_9DELT</name>
<dbReference type="Gene3D" id="3.40.50.2000">
    <property type="entry name" value="Glycogen Phosphorylase B"/>
    <property type="match status" value="2"/>
</dbReference>
<keyword evidence="3" id="KW-0808">Transferase</keyword>
<dbReference type="EC" id="2.4.1.110" evidence="4"/>
<dbReference type="SUPFAM" id="SSF53756">
    <property type="entry name" value="UDP-Glycosyltransferase/glycogen phosphorylase"/>
    <property type="match status" value="1"/>
</dbReference>
<protein>
    <recommendedName>
        <fullName evidence="5">tRNA-queuosine alpha-mannosyltransferase</fullName>
        <ecNumber evidence="4">2.4.1.110</ecNumber>
    </recommendedName>
</protein>
<dbReference type="Pfam" id="PF00534">
    <property type="entry name" value="Glycos_transf_1"/>
    <property type="match status" value="1"/>
</dbReference>
<gene>
    <name evidence="9" type="ORF">FRD01_19795</name>
</gene>
<dbReference type="KEGG" id="bbae:FRD01_19795"/>
<evidence type="ECO:0000313" key="10">
    <source>
        <dbReference type="Proteomes" id="UP000321595"/>
    </source>
</evidence>
<dbReference type="InterPro" id="IPR001296">
    <property type="entry name" value="Glyco_trans_1"/>
</dbReference>
<organism evidence="9 10">
    <name type="scientific">Microvenator marinus</name>
    <dbReference type="NCBI Taxonomy" id="2600177"/>
    <lineage>
        <taxon>Bacteria</taxon>
        <taxon>Deltaproteobacteria</taxon>
        <taxon>Bradymonadales</taxon>
        <taxon>Microvenatoraceae</taxon>
        <taxon>Microvenator</taxon>
    </lineage>
</organism>
<dbReference type="PANTHER" id="PTHR13615:SF3">
    <property type="entry name" value="GLYCOSYLTRANSFERASE-LIKE DOMAIN-CONTAINING PROTEIN 1"/>
    <property type="match status" value="1"/>
</dbReference>
<dbReference type="Proteomes" id="UP000321595">
    <property type="component" value="Chromosome"/>
</dbReference>
<dbReference type="OrthoDB" id="9792163at2"/>
<dbReference type="EMBL" id="CP042467">
    <property type="protein sequence ID" value="QED29437.1"/>
    <property type="molecule type" value="Genomic_DNA"/>
</dbReference>
<dbReference type="PANTHER" id="PTHR13615">
    <property type="entry name" value="GLYCOSYLTRANSFERASE-LIKE 1"/>
    <property type="match status" value="1"/>
</dbReference>
<comment type="catalytic activity">
    <reaction evidence="6">
        <text>queuosine(34) in tRNA(Asp) + GDP-alpha-D-mannose = O-4''-alpha-D-mannosylqueuosine(34) in tRNA(Asp) + GDP + H(+)</text>
        <dbReference type="Rhea" id="RHEA:12885"/>
        <dbReference type="Rhea" id="RHEA-COMP:18572"/>
        <dbReference type="Rhea" id="RHEA-COMP:18581"/>
        <dbReference type="ChEBI" id="CHEBI:15378"/>
        <dbReference type="ChEBI" id="CHEBI:57527"/>
        <dbReference type="ChEBI" id="CHEBI:58189"/>
        <dbReference type="ChEBI" id="CHEBI:194431"/>
        <dbReference type="ChEBI" id="CHEBI:194442"/>
        <dbReference type="EC" id="2.4.1.110"/>
    </reaction>
    <physiologicalReaction direction="left-to-right" evidence="6">
        <dbReference type="Rhea" id="RHEA:12886"/>
    </physiologicalReaction>
</comment>
<evidence type="ECO:0000256" key="4">
    <source>
        <dbReference type="ARBA" id="ARBA00044517"/>
    </source>
</evidence>
<feature type="domain" description="tRNA-queuosine alpha-mannosyltransferase N-terminal" evidence="8">
    <location>
        <begin position="3"/>
        <end position="166"/>
    </location>
</feature>
<keyword evidence="2" id="KW-0328">Glycosyltransferase</keyword>
<dbReference type="InterPro" id="IPR022701">
    <property type="entry name" value="QTMAN_N"/>
</dbReference>
<dbReference type="GO" id="GO:0016438">
    <property type="term" value="F:tRNA-queuosine(34) beta-mannosyltransferase activity"/>
    <property type="evidence" value="ECO:0007669"/>
    <property type="project" value="UniProtKB-EC"/>
</dbReference>
<dbReference type="Pfam" id="PF12038">
    <property type="entry name" value="QTMAN_N"/>
    <property type="match status" value="1"/>
</dbReference>
<evidence type="ECO:0000259" key="7">
    <source>
        <dbReference type="Pfam" id="PF00534"/>
    </source>
</evidence>
<comment type="similarity">
    <text evidence="1">Belongs to the glycosyltransferase group 1 family. Glycosyltransferase 4 subfamily.</text>
</comment>